<dbReference type="InterPro" id="IPR041519">
    <property type="entry name" value="HEPN_RiboL-PSP"/>
</dbReference>
<gene>
    <name evidence="2" type="ORF">B1R32_104178</name>
</gene>
<keyword evidence="3" id="KW-1185">Reference proteome</keyword>
<dbReference type="EMBL" id="NIGF01000004">
    <property type="protein sequence ID" value="PQV64684.1"/>
    <property type="molecule type" value="Genomic_DNA"/>
</dbReference>
<name>A0A2S8SV78_9BACT</name>
<sequence length="255" mass="30130">MPRKYPKYTRPDVKNLSAEIDEDYEWREREMRSFEQIFLGNDLLVEGHEFDRRRKCLIVMLYSHYEGFIKFALSVYAGALNNSGRSGLECRYVEDRIVSWSLSQVFSDLEGGGKKHPLFQSLPTDQEVIHRLYRRSQVVEHWRKLEETQINIPDEAYSTKSNLDYDRLRQLLYQINVDHDKFSASASQLMELCGRRNSIAHGDRENRQKGVSGEGEKGYFRIRERSFGAMKSVHQIIVTLLHEEAYLRPQYRRRA</sequence>
<dbReference type="RefSeq" id="WP_123580439.1">
    <property type="nucleotide sequence ID" value="NZ_NIGF01000004.1"/>
</dbReference>
<organism evidence="2 3">
    <name type="scientific">Abditibacterium utsteinense</name>
    <dbReference type="NCBI Taxonomy" id="1960156"/>
    <lineage>
        <taxon>Bacteria</taxon>
        <taxon>Pseudomonadati</taxon>
        <taxon>Abditibacteriota</taxon>
        <taxon>Abditibacteriia</taxon>
        <taxon>Abditibacteriales</taxon>
        <taxon>Abditibacteriaceae</taxon>
        <taxon>Abditibacterium</taxon>
    </lineage>
</organism>
<proteinExistence type="predicted"/>
<accession>A0A2S8SV78</accession>
<feature type="domain" description="RiboL-PSP-HEPN" evidence="1">
    <location>
        <begin position="22"/>
        <end position="205"/>
    </location>
</feature>
<comment type="caution">
    <text evidence="2">The sequence shown here is derived from an EMBL/GenBank/DDBJ whole genome shotgun (WGS) entry which is preliminary data.</text>
</comment>
<dbReference type="OrthoDB" id="1551032at2"/>
<dbReference type="AlphaFoldDB" id="A0A2S8SV78"/>
<reference evidence="2 3" key="1">
    <citation type="journal article" date="2018" name="Syst. Appl. Microbiol.">
        <title>Abditibacterium utsteinense sp. nov., the first cultivated member of candidate phylum FBP, isolated from ice-free Antarctic soil samples.</title>
        <authorList>
            <person name="Tahon G."/>
            <person name="Tytgat B."/>
            <person name="Lebbe L."/>
            <person name="Carlier A."/>
            <person name="Willems A."/>
        </authorList>
    </citation>
    <scope>NUCLEOTIDE SEQUENCE [LARGE SCALE GENOMIC DNA]</scope>
    <source>
        <strain evidence="2 3">LMG 29911</strain>
    </source>
</reference>
<evidence type="ECO:0000313" key="3">
    <source>
        <dbReference type="Proteomes" id="UP000237684"/>
    </source>
</evidence>
<dbReference type="InParanoid" id="A0A2S8SV78"/>
<dbReference type="Pfam" id="PF18735">
    <property type="entry name" value="HEPN_RiboL-PSP"/>
    <property type="match status" value="1"/>
</dbReference>
<dbReference type="Proteomes" id="UP000237684">
    <property type="component" value="Unassembled WGS sequence"/>
</dbReference>
<protein>
    <recommendedName>
        <fullName evidence="1">RiboL-PSP-HEPN domain-containing protein</fullName>
    </recommendedName>
</protein>
<evidence type="ECO:0000313" key="2">
    <source>
        <dbReference type="EMBL" id="PQV64684.1"/>
    </source>
</evidence>
<evidence type="ECO:0000259" key="1">
    <source>
        <dbReference type="Pfam" id="PF18735"/>
    </source>
</evidence>